<dbReference type="PANTHER" id="PTHR30250:SF11">
    <property type="entry name" value="O-ANTIGEN TRANSPORTER-RELATED"/>
    <property type="match status" value="1"/>
</dbReference>
<reference evidence="7" key="1">
    <citation type="submission" date="2021-04" db="EMBL/GenBank/DDBJ databases">
        <title>Complete genome sequence of the type strain Clostridium beijerinckii NRRL B-598.</title>
        <authorList>
            <person name="Sedlar K."/>
            <person name="Branska B."/>
            <person name="Bezdicek M."/>
            <person name="Nykrynova M."/>
            <person name="Lengerova M."/>
            <person name="Skutkova H."/>
            <person name="Patakova P."/>
        </authorList>
    </citation>
    <scope>NUCLEOTIDE SEQUENCE</scope>
    <source>
        <strain evidence="7">DSM 791</strain>
    </source>
</reference>
<dbReference type="AlphaFoldDB" id="A0AB74VIG7"/>
<accession>A0AB74VIG7</accession>
<feature type="transmembrane region" description="Helical" evidence="6">
    <location>
        <begin position="390"/>
        <end position="411"/>
    </location>
</feature>
<feature type="transmembrane region" description="Helical" evidence="6">
    <location>
        <begin position="331"/>
        <end position="353"/>
    </location>
</feature>
<evidence type="ECO:0000256" key="2">
    <source>
        <dbReference type="ARBA" id="ARBA00022475"/>
    </source>
</evidence>
<keyword evidence="4 6" id="KW-1133">Transmembrane helix</keyword>
<evidence type="ECO:0000256" key="1">
    <source>
        <dbReference type="ARBA" id="ARBA00004651"/>
    </source>
</evidence>
<keyword evidence="3 6" id="KW-0812">Transmembrane</keyword>
<evidence type="ECO:0000313" key="7">
    <source>
        <dbReference type="EMBL" id="QUN36353.1"/>
    </source>
</evidence>
<evidence type="ECO:0000256" key="3">
    <source>
        <dbReference type="ARBA" id="ARBA00022692"/>
    </source>
</evidence>
<dbReference type="Proteomes" id="UP000679373">
    <property type="component" value="Chromosome"/>
</dbReference>
<proteinExistence type="predicted"/>
<dbReference type="InterPro" id="IPR050833">
    <property type="entry name" value="Poly_Biosynth_Transport"/>
</dbReference>
<keyword evidence="8" id="KW-1185">Reference proteome</keyword>
<keyword evidence="2" id="KW-1003">Cell membrane</keyword>
<feature type="transmembrane region" description="Helical" evidence="6">
    <location>
        <begin position="221"/>
        <end position="239"/>
    </location>
</feature>
<evidence type="ECO:0000256" key="6">
    <source>
        <dbReference type="SAM" id="Phobius"/>
    </source>
</evidence>
<feature type="transmembrane region" description="Helical" evidence="6">
    <location>
        <begin position="95"/>
        <end position="115"/>
    </location>
</feature>
<feature type="transmembrane region" description="Helical" evidence="6">
    <location>
        <begin position="301"/>
        <end position="325"/>
    </location>
</feature>
<dbReference type="PANTHER" id="PTHR30250">
    <property type="entry name" value="PST FAMILY PREDICTED COLANIC ACID TRANSPORTER"/>
    <property type="match status" value="1"/>
</dbReference>
<feature type="transmembrane region" description="Helical" evidence="6">
    <location>
        <begin position="192"/>
        <end position="209"/>
    </location>
</feature>
<dbReference type="RefSeq" id="WP_111944707.1">
    <property type="nucleotide sequence ID" value="NZ_BKAK01000075.1"/>
</dbReference>
<keyword evidence="5 6" id="KW-0472">Membrane</keyword>
<sequence>MREKIIRLIKKYEGLSEPVKASFWFTICNVLNKGIALLATPIFTRMLTTEQYGDYTVFQSWYGILIIFGTCNLFIGVYGKGLVEFDKDKDKYTSSLLALTTVITIVTLVIYALNIDFWTRFLGLSPIIMTAMFIQLFTMPAYEFWTTKLRFEYKYKALIGTSIGMSVMSILISVIAVLSTSYKLEARVYSDVFVKAVVGIFIFVLLVLRGKKLFHKKYWKYALVFNIPLIPHFLSTMILNQSDRIMIKNMVDASSAAMYGIAYVIGTVVLLVTNAINNSFTPYTYQALKENNFCGIKKNANTLLILAASMVCVSIIFAPEIIYIFAGSNYYEAIGVIPPVSASVFFIFMYSLFSNIEYYYKKTTYISISSIICAIINVVLNYLFIPRFGYYAAGYTTLVCYILYATIHFLFCYSILKQKNIRLTDIFDIKRYVFITFFVLVVMMIMVIIYKYMIIRYSILLSALFIAWIKKEWIIKEIKDIQR</sequence>
<evidence type="ECO:0000313" key="8">
    <source>
        <dbReference type="Proteomes" id="UP000679373"/>
    </source>
</evidence>
<dbReference type="InterPro" id="IPR002797">
    <property type="entry name" value="Polysacc_synth"/>
</dbReference>
<dbReference type="GO" id="GO:0005886">
    <property type="term" value="C:plasma membrane"/>
    <property type="evidence" value="ECO:0007669"/>
    <property type="project" value="UniProtKB-SubCell"/>
</dbReference>
<feature type="transmembrane region" description="Helical" evidence="6">
    <location>
        <begin position="121"/>
        <end position="145"/>
    </location>
</feature>
<evidence type="ECO:0000256" key="4">
    <source>
        <dbReference type="ARBA" id="ARBA00022989"/>
    </source>
</evidence>
<dbReference type="Pfam" id="PF01943">
    <property type="entry name" value="Polysacc_synt"/>
    <property type="match status" value="1"/>
</dbReference>
<feature type="transmembrane region" description="Helical" evidence="6">
    <location>
        <begin position="21"/>
        <end position="42"/>
    </location>
</feature>
<dbReference type="EMBL" id="CP073653">
    <property type="protein sequence ID" value="QUN36353.1"/>
    <property type="molecule type" value="Genomic_DNA"/>
</dbReference>
<feature type="transmembrane region" description="Helical" evidence="6">
    <location>
        <begin position="62"/>
        <end position="83"/>
    </location>
</feature>
<name>A0AB74VIG7_CLOBE</name>
<evidence type="ECO:0000256" key="5">
    <source>
        <dbReference type="ARBA" id="ARBA00023136"/>
    </source>
</evidence>
<gene>
    <name evidence="7" type="ORF">KEC93_05905</name>
</gene>
<protein>
    <submittedName>
        <fullName evidence="7">Oligosaccharide flippase family protein</fullName>
    </submittedName>
</protein>
<feature type="transmembrane region" description="Helical" evidence="6">
    <location>
        <begin position="157"/>
        <end position="180"/>
    </location>
</feature>
<feature type="transmembrane region" description="Helical" evidence="6">
    <location>
        <begin position="432"/>
        <end position="449"/>
    </location>
</feature>
<comment type="subcellular location">
    <subcellularLocation>
        <location evidence="1">Cell membrane</location>
        <topology evidence="1">Multi-pass membrane protein</topology>
    </subcellularLocation>
</comment>
<feature type="transmembrane region" description="Helical" evidence="6">
    <location>
        <begin position="259"/>
        <end position="280"/>
    </location>
</feature>
<organism evidence="7 8">
    <name type="scientific">Clostridium beijerinckii</name>
    <name type="common">Clostridium MP</name>
    <dbReference type="NCBI Taxonomy" id="1520"/>
    <lineage>
        <taxon>Bacteria</taxon>
        <taxon>Bacillati</taxon>
        <taxon>Bacillota</taxon>
        <taxon>Clostridia</taxon>
        <taxon>Eubacteriales</taxon>
        <taxon>Clostridiaceae</taxon>
        <taxon>Clostridium</taxon>
    </lineage>
</organism>
<feature type="transmembrane region" description="Helical" evidence="6">
    <location>
        <begin position="365"/>
        <end position="384"/>
    </location>
</feature>
<dbReference type="GeneID" id="66344038"/>